<keyword evidence="2" id="KW-1185">Reference proteome</keyword>
<dbReference type="Proteomes" id="UP000036367">
    <property type="component" value="Unassembled WGS sequence"/>
</dbReference>
<protein>
    <submittedName>
        <fullName evidence="1">Uncharacterized protein</fullName>
    </submittedName>
</protein>
<dbReference type="AlphaFoldDB" id="A0A0J1BA26"/>
<evidence type="ECO:0000313" key="1">
    <source>
        <dbReference type="EMBL" id="KLU03575.1"/>
    </source>
</evidence>
<name>A0A0J1BA26_RHOIS</name>
<dbReference type="STRING" id="595434.RISK_004366"/>
<evidence type="ECO:0000313" key="2">
    <source>
        <dbReference type="Proteomes" id="UP000036367"/>
    </source>
</evidence>
<sequence length="44" mass="5009">MTWKIPWNWKPIKPAGFVEIGIPPGRTSNVFLDLAQPSHSFQTD</sequence>
<organism evidence="1 2">
    <name type="scientific">Rhodopirellula islandica</name>
    <dbReference type="NCBI Taxonomy" id="595434"/>
    <lineage>
        <taxon>Bacteria</taxon>
        <taxon>Pseudomonadati</taxon>
        <taxon>Planctomycetota</taxon>
        <taxon>Planctomycetia</taxon>
        <taxon>Pirellulales</taxon>
        <taxon>Pirellulaceae</taxon>
        <taxon>Rhodopirellula</taxon>
    </lineage>
</organism>
<proteinExistence type="predicted"/>
<gene>
    <name evidence="1" type="ORF">RISK_004366</name>
</gene>
<reference evidence="1" key="1">
    <citation type="submission" date="2015-05" db="EMBL/GenBank/DDBJ databases">
        <title>Permanent draft genome of Rhodopirellula islandicus K833.</title>
        <authorList>
            <person name="Kizina J."/>
            <person name="Richter M."/>
            <person name="Glockner F.O."/>
            <person name="Harder J."/>
        </authorList>
    </citation>
    <scope>NUCLEOTIDE SEQUENCE [LARGE SCALE GENOMIC DNA]</scope>
    <source>
        <strain evidence="1">K833</strain>
    </source>
</reference>
<accession>A0A0J1BA26</accession>
<comment type="caution">
    <text evidence="1">The sequence shown here is derived from an EMBL/GenBank/DDBJ whole genome shotgun (WGS) entry which is preliminary data.</text>
</comment>
<dbReference type="EMBL" id="LECT01000035">
    <property type="protein sequence ID" value="KLU03575.1"/>
    <property type="molecule type" value="Genomic_DNA"/>
</dbReference>